<evidence type="ECO:0000313" key="2">
    <source>
        <dbReference type="Proteomes" id="UP001497535"/>
    </source>
</evidence>
<name>A0ACB0YM71_MELEN</name>
<keyword evidence="2" id="KW-1185">Reference proteome</keyword>
<gene>
    <name evidence="1" type="ORF">MENTE1834_LOCUS13997</name>
</gene>
<dbReference type="EMBL" id="CAVMJV010000015">
    <property type="protein sequence ID" value="CAK5052960.1"/>
    <property type="molecule type" value="Genomic_DNA"/>
</dbReference>
<organism evidence="1 2">
    <name type="scientific">Meloidogyne enterolobii</name>
    <name type="common">Root-knot nematode worm</name>
    <name type="synonym">Meloidogyne mayaguensis</name>
    <dbReference type="NCBI Taxonomy" id="390850"/>
    <lineage>
        <taxon>Eukaryota</taxon>
        <taxon>Metazoa</taxon>
        <taxon>Ecdysozoa</taxon>
        <taxon>Nematoda</taxon>
        <taxon>Chromadorea</taxon>
        <taxon>Rhabditida</taxon>
        <taxon>Tylenchina</taxon>
        <taxon>Tylenchomorpha</taxon>
        <taxon>Tylenchoidea</taxon>
        <taxon>Meloidogynidae</taxon>
        <taxon>Meloidogyninae</taxon>
        <taxon>Meloidogyne</taxon>
    </lineage>
</organism>
<dbReference type="Proteomes" id="UP001497535">
    <property type="component" value="Unassembled WGS sequence"/>
</dbReference>
<protein>
    <submittedName>
        <fullName evidence="1">Uncharacterized protein</fullName>
    </submittedName>
</protein>
<sequence>MERVKEGGRQLVAGGTAGMIEVCLMHPLDLVKTRLQIGGGHYKGLLDCCRQIIRKEGPLGFYKGILPPILAETPKRATKFATFDQYKSLLEALQEFQIPSYARLSLAGLMSGITEAFVICPFEAVKVRLQSEMNVSLTQQKSAVTMAKEIIKTNGLGTNGLYLGLGATLWRHGVWNLFYFGLYHNLKTLIISTPTQQSSSQTNSSGSVLLKLGLGFISGSIASIANIPFDVAKSPQPKGKSRTYITTWQTISLIKREEGIAALYRGLLPKVMRLGPGGGIMLVVYETVYEFLSKHA</sequence>
<evidence type="ECO:0000313" key="1">
    <source>
        <dbReference type="EMBL" id="CAK5052960.1"/>
    </source>
</evidence>
<accession>A0ACB0YM71</accession>
<comment type="caution">
    <text evidence="1">The sequence shown here is derived from an EMBL/GenBank/DDBJ whole genome shotgun (WGS) entry which is preliminary data.</text>
</comment>
<proteinExistence type="predicted"/>
<reference evidence="1" key="1">
    <citation type="submission" date="2023-11" db="EMBL/GenBank/DDBJ databases">
        <authorList>
            <person name="Poullet M."/>
        </authorList>
    </citation>
    <scope>NUCLEOTIDE SEQUENCE</scope>
    <source>
        <strain evidence="1">E1834</strain>
    </source>
</reference>